<dbReference type="RefSeq" id="WP_074833913.1">
    <property type="nucleotide sequence ID" value="NZ_FOAT01000010.1"/>
</dbReference>
<dbReference type="EMBL" id="FOAT01000010">
    <property type="protein sequence ID" value="SEL03203.1"/>
    <property type="molecule type" value="Genomic_DNA"/>
</dbReference>
<proteinExistence type="predicted"/>
<sequence>MKKVSVYTRGFTHAASYYRILQYTEKIKDAKITNRFTVTDKMFRKYSNFPTLICKIQYHLMIFFRNFRNFAADMIAKPDIVVISRAAVPKVCVFPISLMYEHILKNSKVIWDFDDDIFGINEITKAETRLLMKHSDHIIVTSEYLKNKLNPRCKEITSFLPTTDGDLPVKDKETVNREREASYGEKVNILWVGSSSGLKHIRNVVPALDKAAKAVKEKTGKTVTLTVICNLPLESETNYLKIENILWARDIVPAEMLKAHIGIMPLLNIKRSLGKGGFKLVQYMATGLPSIASDVGFNSNVVINNETGILVDDKDDTDGWADAVMQLSVDIDKWKNFSRASMEKWEENFSFDRNMEAWHKMLTE</sequence>
<dbReference type="Gene3D" id="3.40.50.2000">
    <property type="entry name" value="Glycogen Phosphorylase B"/>
    <property type="match status" value="2"/>
</dbReference>
<dbReference type="OrthoDB" id="9815351at2"/>
<accession>A0A1H7LW63</accession>
<dbReference type="PANTHER" id="PTHR12526:SF630">
    <property type="entry name" value="GLYCOSYLTRANSFERASE"/>
    <property type="match status" value="1"/>
</dbReference>
<name>A0A1H7LW63_RUMAL</name>
<gene>
    <name evidence="1" type="ORF">SAMN05216469_11031</name>
</gene>
<evidence type="ECO:0000313" key="1">
    <source>
        <dbReference type="EMBL" id="SEL03203.1"/>
    </source>
</evidence>
<dbReference type="SUPFAM" id="SSF53756">
    <property type="entry name" value="UDP-Glycosyltransferase/glycogen phosphorylase"/>
    <property type="match status" value="1"/>
</dbReference>
<dbReference type="Pfam" id="PF13692">
    <property type="entry name" value="Glyco_trans_1_4"/>
    <property type="match status" value="1"/>
</dbReference>
<dbReference type="PANTHER" id="PTHR12526">
    <property type="entry name" value="GLYCOSYLTRANSFERASE"/>
    <property type="match status" value="1"/>
</dbReference>
<dbReference type="AlphaFoldDB" id="A0A1H7LW63"/>
<dbReference type="GO" id="GO:0016740">
    <property type="term" value="F:transferase activity"/>
    <property type="evidence" value="ECO:0007669"/>
    <property type="project" value="UniProtKB-KW"/>
</dbReference>
<evidence type="ECO:0000313" key="2">
    <source>
        <dbReference type="Proteomes" id="UP000186015"/>
    </source>
</evidence>
<reference evidence="1 2" key="1">
    <citation type="submission" date="2016-10" db="EMBL/GenBank/DDBJ databases">
        <authorList>
            <person name="de Groot N.N."/>
        </authorList>
    </citation>
    <scope>NUCLEOTIDE SEQUENCE [LARGE SCALE GENOMIC DNA]</scope>
    <source>
        <strain evidence="1 2">KH2T6</strain>
    </source>
</reference>
<dbReference type="Proteomes" id="UP000186015">
    <property type="component" value="Unassembled WGS sequence"/>
</dbReference>
<keyword evidence="1" id="KW-0808">Transferase</keyword>
<organism evidence="1 2">
    <name type="scientific">Ruminococcus albus</name>
    <dbReference type="NCBI Taxonomy" id="1264"/>
    <lineage>
        <taxon>Bacteria</taxon>
        <taxon>Bacillati</taxon>
        <taxon>Bacillota</taxon>
        <taxon>Clostridia</taxon>
        <taxon>Eubacteriales</taxon>
        <taxon>Oscillospiraceae</taxon>
        <taxon>Ruminococcus</taxon>
    </lineage>
</organism>
<protein>
    <submittedName>
        <fullName evidence="1">Glycosyltransferase involved in cell wall bisynthesis</fullName>
    </submittedName>
</protein>